<evidence type="ECO:0008006" key="13">
    <source>
        <dbReference type="Google" id="ProtNLM"/>
    </source>
</evidence>
<comment type="caution">
    <text evidence="11">The sequence shown here is derived from an EMBL/GenBank/DDBJ whole genome shotgun (WGS) entry which is preliminary data.</text>
</comment>
<evidence type="ECO:0000313" key="11">
    <source>
        <dbReference type="EMBL" id="CAF0689769.1"/>
    </source>
</evidence>
<evidence type="ECO:0000256" key="3">
    <source>
        <dbReference type="ARBA" id="ARBA00022475"/>
    </source>
</evidence>
<evidence type="ECO:0000256" key="8">
    <source>
        <dbReference type="SAM" id="Coils"/>
    </source>
</evidence>
<protein>
    <recommendedName>
        <fullName evidence="13">DUF883 domain-containing protein</fullName>
    </recommendedName>
</protein>
<dbReference type="GO" id="GO:0043022">
    <property type="term" value="F:ribosome binding"/>
    <property type="evidence" value="ECO:0007669"/>
    <property type="project" value="InterPro"/>
</dbReference>
<evidence type="ECO:0000256" key="5">
    <source>
        <dbReference type="ARBA" id="ARBA00022692"/>
    </source>
</evidence>
<gene>
    <name evidence="11" type="ORF">MPNT_10358</name>
</gene>
<evidence type="ECO:0000256" key="1">
    <source>
        <dbReference type="ARBA" id="ARBA00004377"/>
    </source>
</evidence>
<dbReference type="InterPro" id="IPR043604">
    <property type="entry name" value="DUF883_N"/>
</dbReference>
<evidence type="ECO:0000259" key="9">
    <source>
        <dbReference type="Pfam" id="PF05957"/>
    </source>
</evidence>
<proteinExistence type="inferred from homology"/>
<keyword evidence="8" id="KW-0175">Coiled coil</keyword>
<sequence>MDPSIHKEKLAQDLRELIRDAEDLLRLTANEVGDAARDLRERLSSKISELRGDLGQVEDTLRERAAAGARETDRLIREHPYESVAVAFVVGFLLGVVAGRR</sequence>
<dbReference type="PANTHER" id="PTHR35893:SF3">
    <property type="entry name" value="INNER MEMBRANE PROTEIN"/>
    <property type="match status" value="1"/>
</dbReference>
<evidence type="ECO:0000313" key="12">
    <source>
        <dbReference type="Proteomes" id="UP000663859"/>
    </source>
</evidence>
<dbReference type="GO" id="GO:0005886">
    <property type="term" value="C:plasma membrane"/>
    <property type="evidence" value="ECO:0007669"/>
    <property type="project" value="UniProtKB-SubCell"/>
</dbReference>
<keyword evidence="12" id="KW-1185">Reference proteome</keyword>
<dbReference type="RefSeq" id="WP_174581784.1">
    <property type="nucleotide sequence ID" value="NZ_CAJNOB010000001.1"/>
</dbReference>
<dbReference type="Gene3D" id="1.20.120.20">
    <property type="entry name" value="Apolipoprotein"/>
    <property type="match status" value="1"/>
</dbReference>
<accession>A0A8J2BJP4</accession>
<keyword evidence="5" id="KW-0812">Transmembrane</keyword>
<reference evidence="11" key="1">
    <citation type="submission" date="2021-02" db="EMBL/GenBank/DDBJ databases">
        <authorList>
            <person name="Cremers G."/>
            <person name="Picone N."/>
        </authorList>
    </citation>
    <scope>NUCLEOTIDE SEQUENCE</scope>
    <source>
        <strain evidence="11">PQ17</strain>
    </source>
</reference>
<evidence type="ECO:0000256" key="4">
    <source>
        <dbReference type="ARBA" id="ARBA00022519"/>
    </source>
</evidence>
<feature type="coiled-coil region" evidence="8">
    <location>
        <begin position="7"/>
        <end position="60"/>
    </location>
</feature>
<dbReference type="Pfam" id="PF19029">
    <property type="entry name" value="DUF883_C"/>
    <property type="match status" value="1"/>
</dbReference>
<evidence type="ECO:0000256" key="2">
    <source>
        <dbReference type="ARBA" id="ARBA00010423"/>
    </source>
</evidence>
<feature type="domain" description="DUF883" evidence="9">
    <location>
        <begin position="8"/>
        <end position="59"/>
    </location>
</feature>
<dbReference type="InterPro" id="IPR043605">
    <property type="entry name" value="DUF883_C"/>
</dbReference>
<keyword evidence="4" id="KW-0997">Cell inner membrane</keyword>
<evidence type="ECO:0000259" key="10">
    <source>
        <dbReference type="Pfam" id="PF19029"/>
    </source>
</evidence>
<dbReference type="AlphaFoldDB" id="A0A8J2BJP4"/>
<feature type="domain" description="DUF883" evidence="10">
    <location>
        <begin position="72"/>
        <end position="101"/>
    </location>
</feature>
<evidence type="ECO:0000256" key="6">
    <source>
        <dbReference type="ARBA" id="ARBA00022989"/>
    </source>
</evidence>
<keyword evidence="6" id="KW-1133">Transmembrane helix</keyword>
<dbReference type="Pfam" id="PF05957">
    <property type="entry name" value="DUF883"/>
    <property type="match status" value="1"/>
</dbReference>
<keyword evidence="7" id="KW-0472">Membrane</keyword>
<name>A0A8J2BJP4_9BACT</name>
<dbReference type="EMBL" id="CAJNOB010000001">
    <property type="protein sequence ID" value="CAF0689769.1"/>
    <property type="molecule type" value="Genomic_DNA"/>
</dbReference>
<dbReference type="Proteomes" id="UP000663859">
    <property type="component" value="Unassembled WGS sequence"/>
</dbReference>
<keyword evidence="3" id="KW-1003">Cell membrane</keyword>
<dbReference type="PANTHER" id="PTHR35893">
    <property type="entry name" value="INNER MEMBRANE PROTEIN-RELATED"/>
    <property type="match status" value="1"/>
</dbReference>
<dbReference type="InterPro" id="IPR010279">
    <property type="entry name" value="YqjD/ElaB"/>
</dbReference>
<comment type="subcellular location">
    <subcellularLocation>
        <location evidence="1">Cell inner membrane</location>
        <topology evidence="1">Single-pass membrane protein</topology>
    </subcellularLocation>
</comment>
<organism evidence="11 12">
    <name type="scientific">Candidatus Methylacidithermus pantelleriae</name>
    <dbReference type="NCBI Taxonomy" id="2744239"/>
    <lineage>
        <taxon>Bacteria</taxon>
        <taxon>Pseudomonadati</taxon>
        <taxon>Verrucomicrobiota</taxon>
        <taxon>Methylacidiphilae</taxon>
        <taxon>Methylacidiphilales</taxon>
        <taxon>Methylacidiphilaceae</taxon>
        <taxon>Candidatus Methylacidithermus</taxon>
    </lineage>
</organism>
<comment type="similarity">
    <text evidence="2">Belongs to the ElaB/YgaM/YqjD family.</text>
</comment>
<evidence type="ECO:0000256" key="7">
    <source>
        <dbReference type="ARBA" id="ARBA00023136"/>
    </source>
</evidence>